<dbReference type="EMBL" id="CP003007">
    <property type="protein sequence ID" value="AEO60611.1"/>
    <property type="molecule type" value="Genomic_DNA"/>
</dbReference>
<dbReference type="AlphaFoldDB" id="G2QKX9"/>
<dbReference type="RefSeq" id="XP_003665856.1">
    <property type="nucleotide sequence ID" value="XM_003665808.1"/>
</dbReference>
<keyword evidence="2" id="KW-1185">Reference proteome</keyword>
<sequence>MIGPNEKELMRKRGSWERNRFSYQAQQGGLFPAASRNPHAPCPPTPQVQAVQWRASIPFTHKGEPQPQRYDFWEQEKRIDTLRPISKRTGTEGKATGYKIRSPWQINVAAAEVNSYLIDLLQACPFHVDPSKNKSHRARLDFTTLAPQLRVPKSSEWREHIGTSP</sequence>
<protein>
    <submittedName>
        <fullName evidence="1">Uncharacterized protein</fullName>
    </submittedName>
</protein>
<dbReference type="InParanoid" id="G2QKX9"/>
<reference evidence="1 2" key="1">
    <citation type="journal article" date="2011" name="Nat. Biotechnol.">
        <title>Comparative genomic analysis of the thermophilic biomass-degrading fungi Myceliophthora thermophila and Thielavia terrestris.</title>
        <authorList>
            <person name="Berka R.M."/>
            <person name="Grigoriev I.V."/>
            <person name="Otillar R."/>
            <person name="Salamov A."/>
            <person name="Grimwood J."/>
            <person name="Reid I."/>
            <person name="Ishmael N."/>
            <person name="John T."/>
            <person name="Darmond C."/>
            <person name="Moisan M.-C."/>
            <person name="Henrissat B."/>
            <person name="Coutinho P.M."/>
            <person name="Lombard V."/>
            <person name="Natvig D.O."/>
            <person name="Lindquist E."/>
            <person name="Schmutz J."/>
            <person name="Lucas S."/>
            <person name="Harris P."/>
            <person name="Powlowski J."/>
            <person name="Bellemare A."/>
            <person name="Taylor D."/>
            <person name="Butler G."/>
            <person name="de Vries R.P."/>
            <person name="Allijn I.E."/>
            <person name="van den Brink J."/>
            <person name="Ushinsky S."/>
            <person name="Storms R."/>
            <person name="Powell A.J."/>
            <person name="Paulsen I.T."/>
            <person name="Elbourne L.D.H."/>
            <person name="Baker S.E."/>
            <person name="Magnuson J."/>
            <person name="LaBoissiere S."/>
            <person name="Clutterbuck A.J."/>
            <person name="Martinez D."/>
            <person name="Wogulis M."/>
            <person name="de Leon A.L."/>
            <person name="Rey M.W."/>
            <person name="Tsang A."/>
        </authorList>
    </citation>
    <scope>NUCLEOTIDE SEQUENCE [LARGE SCALE GENOMIC DNA]</scope>
    <source>
        <strain evidence="2">ATCC 42464 / BCRC 31852 / DSM 1799</strain>
    </source>
</reference>
<dbReference type="KEGG" id="mtm:MYCTH_2129720"/>
<gene>
    <name evidence="1" type="ORF">MYCTH_2129720</name>
</gene>
<evidence type="ECO:0000313" key="1">
    <source>
        <dbReference type="EMBL" id="AEO60611.1"/>
    </source>
</evidence>
<dbReference type="Proteomes" id="UP000007322">
    <property type="component" value="Chromosome 6"/>
</dbReference>
<evidence type="ECO:0000313" key="2">
    <source>
        <dbReference type="Proteomes" id="UP000007322"/>
    </source>
</evidence>
<organism evidence="1 2">
    <name type="scientific">Thermothelomyces thermophilus (strain ATCC 42464 / BCRC 31852 / DSM 1799)</name>
    <name type="common">Sporotrichum thermophile</name>
    <dbReference type="NCBI Taxonomy" id="573729"/>
    <lineage>
        <taxon>Eukaryota</taxon>
        <taxon>Fungi</taxon>
        <taxon>Dikarya</taxon>
        <taxon>Ascomycota</taxon>
        <taxon>Pezizomycotina</taxon>
        <taxon>Sordariomycetes</taxon>
        <taxon>Sordariomycetidae</taxon>
        <taxon>Sordariales</taxon>
        <taxon>Chaetomiaceae</taxon>
        <taxon>Thermothelomyces</taxon>
    </lineage>
</organism>
<dbReference type="VEuPathDB" id="FungiDB:MYCTH_2129720"/>
<proteinExistence type="predicted"/>
<dbReference type="HOGENOM" id="CLU_1611945_0_0_1"/>
<accession>G2QKX9</accession>
<dbReference type="GeneID" id="11513681"/>
<name>G2QKX9_THET4</name>